<reference evidence="1" key="1">
    <citation type="submission" date="2023-03" db="EMBL/GenBank/DDBJ databases">
        <title>Massive genome expansion in bonnet fungi (Mycena s.s.) driven by repeated elements and novel gene families across ecological guilds.</title>
        <authorList>
            <consortium name="Lawrence Berkeley National Laboratory"/>
            <person name="Harder C.B."/>
            <person name="Miyauchi S."/>
            <person name="Viragh M."/>
            <person name="Kuo A."/>
            <person name="Thoen E."/>
            <person name="Andreopoulos B."/>
            <person name="Lu D."/>
            <person name="Skrede I."/>
            <person name="Drula E."/>
            <person name="Henrissat B."/>
            <person name="Morin E."/>
            <person name="Kohler A."/>
            <person name="Barry K."/>
            <person name="LaButti K."/>
            <person name="Morin E."/>
            <person name="Salamov A."/>
            <person name="Lipzen A."/>
            <person name="Mereny Z."/>
            <person name="Hegedus B."/>
            <person name="Baldrian P."/>
            <person name="Stursova M."/>
            <person name="Weitz H."/>
            <person name="Taylor A."/>
            <person name="Grigoriev I.V."/>
            <person name="Nagy L.G."/>
            <person name="Martin F."/>
            <person name="Kauserud H."/>
        </authorList>
    </citation>
    <scope>NUCLEOTIDE SEQUENCE</scope>
    <source>
        <strain evidence="1">CBHHK200</strain>
    </source>
</reference>
<proteinExistence type="predicted"/>
<gene>
    <name evidence="1" type="ORF">C8F04DRAFT_1345841</name>
</gene>
<dbReference type="Gene3D" id="3.80.10.10">
    <property type="entry name" value="Ribonuclease Inhibitor"/>
    <property type="match status" value="1"/>
</dbReference>
<dbReference type="InterPro" id="IPR032675">
    <property type="entry name" value="LRR_dom_sf"/>
</dbReference>
<evidence type="ECO:0008006" key="3">
    <source>
        <dbReference type="Google" id="ProtNLM"/>
    </source>
</evidence>
<comment type="caution">
    <text evidence="1">The sequence shown here is derived from an EMBL/GenBank/DDBJ whole genome shotgun (WGS) entry which is preliminary data.</text>
</comment>
<dbReference type="SUPFAM" id="SSF52047">
    <property type="entry name" value="RNI-like"/>
    <property type="match status" value="1"/>
</dbReference>
<accession>A0AAD6SXF6</accession>
<dbReference type="AlphaFoldDB" id="A0AAD6SXF6"/>
<evidence type="ECO:0000313" key="1">
    <source>
        <dbReference type="EMBL" id="KAJ7035222.1"/>
    </source>
</evidence>
<name>A0AAD6SXF6_9AGAR</name>
<protein>
    <recommendedName>
        <fullName evidence="3">F-box domain-containing protein</fullName>
    </recommendedName>
</protein>
<dbReference type="Proteomes" id="UP001218188">
    <property type="component" value="Unassembled WGS sequence"/>
</dbReference>
<dbReference type="EMBL" id="JARJCM010000052">
    <property type="protein sequence ID" value="KAJ7035222.1"/>
    <property type="molecule type" value="Genomic_DNA"/>
</dbReference>
<sequence length="370" mass="41408">MLPQLPQELIDAIVEEVPEASLPACSLATTPFVMSSQRRLFRRMTLSLPAYECTAHLLAASPHLALYVRLLVLDVEGIPPDCEPLRTILTPLTELERLSVLGGKVGHEFELNPYLGDLLSIPSLKFLELDGLAVPSSLITRAFFSCEEVLLSNLRISDDGPSSLGNVWHISVSSDMYNNVLSFVLDTKRGGSLPRLRRLSLTLPVNHFLRPMRAALLVSCSPTLEHLKMHWSVFSLVPPMLPFLPLLKVLELWLDVTIIKSLPVLYSVISAVIASTPHLEVLTLSLMDTRPYDKLAAANRQQWPESQPSVWAKIDSAFADPHWLDLREVCFCLRAYGEEPKRFSGFIAFMQANLPRTFNAGMTRFSRVRP</sequence>
<organism evidence="1 2">
    <name type="scientific">Mycena alexandri</name>
    <dbReference type="NCBI Taxonomy" id="1745969"/>
    <lineage>
        <taxon>Eukaryota</taxon>
        <taxon>Fungi</taxon>
        <taxon>Dikarya</taxon>
        <taxon>Basidiomycota</taxon>
        <taxon>Agaricomycotina</taxon>
        <taxon>Agaricomycetes</taxon>
        <taxon>Agaricomycetidae</taxon>
        <taxon>Agaricales</taxon>
        <taxon>Marasmiineae</taxon>
        <taxon>Mycenaceae</taxon>
        <taxon>Mycena</taxon>
    </lineage>
</organism>
<evidence type="ECO:0000313" key="2">
    <source>
        <dbReference type="Proteomes" id="UP001218188"/>
    </source>
</evidence>
<keyword evidence="2" id="KW-1185">Reference proteome</keyword>